<dbReference type="AlphaFoldDB" id="A0AAD5VH33"/>
<proteinExistence type="predicted"/>
<evidence type="ECO:0000313" key="5">
    <source>
        <dbReference type="Proteomes" id="UP001212997"/>
    </source>
</evidence>
<evidence type="ECO:0000256" key="1">
    <source>
        <dbReference type="SAM" id="Coils"/>
    </source>
</evidence>
<name>A0AAD5VH33_9APHY</name>
<evidence type="ECO:0000256" key="2">
    <source>
        <dbReference type="SAM" id="MobiDB-lite"/>
    </source>
</evidence>
<evidence type="ECO:0000313" key="4">
    <source>
        <dbReference type="EMBL" id="KAJ3491187.1"/>
    </source>
</evidence>
<feature type="region of interest" description="Disordered" evidence="2">
    <location>
        <begin position="808"/>
        <end position="844"/>
    </location>
</feature>
<dbReference type="InterPro" id="IPR040976">
    <property type="entry name" value="Pkinase_fungal"/>
</dbReference>
<dbReference type="PROSITE" id="PS00109">
    <property type="entry name" value="PROTEIN_KINASE_TYR"/>
    <property type="match status" value="1"/>
</dbReference>
<comment type="caution">
    <text evidence="4">The sequence shown here is derived from an EMBL/GenBank/DDBJ whole genome shotgun (WGS) entry which is preliminary data.</text>
</comment>
<organism evidence="4 5">
    <name type="scientific">Meripilus lineatus</name>
    <dbReference type="NCBI Taxonomy" id="2056292"/>
    <lineage>
        <taxon>Eukaryota</taxon>
        <taxon>Fungi</taxon>
        <taxon>Dikarya</taxon>
        <taxon>Basidiomycota</taxon>
        <taxon>Agaricomycotina</taxon>
        <taxon>Agaricomycetes</taxon>
        <taxon>Polyporales</taxon>
        <taxon>Meripilaceae</taxon>
        <taxon>Meripilus</taxon>
    </lineage>
</organism>
<dbReference type="GO" id="GO:0004672">
    <property type="term" value="F:protein kinase activity"/>
    <property type="evidence" value="ECO:0007669"/>
    <property type="project" value="InterPro"/>
</dbReference>
<dbReference type="EMBL" id="JANAWD010000016">
    <property type="protein sequence ID" value="KAJ3491187.1"/>
    <property type="molecule type" value="Genomic_DNA"/>
</dbReference>
<dbReference type="Proteomes" id="UP001212997">
    <property type="component" value="Unassembled WGS sequence"/>
</dbReference>
<accession>A0AAD5VH33</accession>
<protein>
    <recommendedName>
        <fullName evidence="3">Fungal-type protein kinase domain-containing protein</fullName>
    </recommendedName>
</protein>
<dbReference type="PANTHER" id="PTHR38248:SF2">
    <property type="entry name" value="FUNK1 11"/>
    <property type="match status" value="1"/>
</dbReference>
<gene>
    <name evidence="4" type="ORF">NLI96_g888</name>
</gene>
<dbReference type="Pfam" id="PF17667">
    <property type="entry name" value="Pkinase_fungal"/>
    <property type="match status" value="1"/>
</dbReference>
<feature type="domain" description="Fungal-type protein kinase" evidence="3">
    <location>
        <begin position="169"/>
        <end position="626"/>
    </location>
</feature>
<feature type="region of interest" description="Disordered" evidence="2">
    <location>
        <begin position="1"/>
        <end position="30"/>
    </location>
</feature>
<dbReference type="Gene3D" id="1.10.510.10">
    <property type="entry name" value="Transferase(Phosphotransferase) domain 1"/>
    <property type="match status" value="1"/>
</dbReference>
<feature type="coiled-coil region" evidence="1">
    <location>
        <begin position="764"/>
        <end position="791"/>
    </location>
</feature>
<keyword evidence="1" id="KW-0175">Coiled coil</keyword>
<dbReference type="InterPro" id="IPR008266">
    <property type="entry name" value="Tyr_kinase_AS"/>
</dbReference>
<keyword evidence="5" id="KW-1185">Reference proteome</keyword>
<sequence>MSFRDPLRKGHARRAKRRLDEVPGTTHGADCTTTYTEARDHLERTLTHHIHDANEDLMDTLFDIEASECNGMLEKLAERGLWSPQSRSWVHLPSHPDTEESLYTPLADIANAVSELDYSTNPRSDGSILTWRISHSAKLESYWPGSYANFLDLIAELEPVTPTTVSFDARHHEQPSWNRVIVPGKVKKRKKVYTDIVQLQLAHCVRQMYKGQPDRRFIFGFTFEFVFLTVWYFDRSGVLASRHINVHKSPLLLVQFLLGCTRMSAVDFGFDPTFLWYKDEHTHLPSYRIPLTVVRGGFETLPWIFEMPEEIQDVPGTDPAGTPHKRRNKFITFRALKTNRVEMMVGRATRVWLAYSMDDFLKALDDGSPNAQANFKVYVLKVMWHDTGRVPEGSLYCQQGHLDGVVKYYSSEAVTIGDEVDTTKRCRKGMETTGQRVCLKKDSPPLHRYDEDYPHMQATLSDEELIEWIDVLKLDTTNPQEFPYVSRTYYRVLLQSFGHPLTDFLSREDLLVSFADAINGHKNMVDAGFLHRDISSGNIMITDQPSPNHGILIDQDYTIPVDPNYECSDEDLDIGTPPFVAVELLNREPFIYAWYLARGPVPEYKKIRPQAIHDLESFYWVLCWICIMWDGPSTPRCITGDDDQEAWEEANRLFSKTDAVDSAMTKVVIITGSSMFEYFILRNLSPFFCSLAPLLLRLRMILYNVYRTFEFDGVHEAFIEAINEQIETLKTSTDPIETRYDTIKARRRVERLANVAGQRMVKPRSVSEEERARIEERVAEIRSEMAREREINFRAMVRRAEIRRARRKFQRPPQFLDTMDARTETSSSVPVDDDERPHKRAKGL</sequence>
<evidence type="ECO:0000259" key="3">
    <source>
        <dbReference type="Pfam" id="PF17667"/>
    </source>
</evidence>
<dbReference type="PANTHER" id="PTHR38248">
    <property type="entry name" value="FUNK1 6"/>
    <property type="match status" value="1"/>
</dbReference>
<dbReference type="InterPro" id="IPR011009">
    <property type="entry name" value="Kinase-like_dom_sf"/>
</dbReference>
<dbReference type="SUPFAM" id="SSF56112">
    <property type="entry name" value="Protein kinase-like (PK-like)"/>
    <property type="match status" value="1"/>
</dbReference>
<reference evidence="4" key="1">
    <citation type="submission" date="2022-07" db="EMBL/GenBank/DDBJ databases">
        <title>Genome Sequence of Physisporinus lineatus.</title>
        <authorList>
            <person name="Buettner E."/>
        </authorList>
    </citation>
    <scope>NUCLEOTIDE SEQUENCE</scope>
    <source>
        <strain evidence="4">VT162</strain>
    </source>
</reference>